<feature type="signal peptide" evidence="18">
    <location>
        <begin position="1"/>
        <end position="16"/>
    </location>
</feature>
<sequence>MANLSLCWFIMSLSSALFISYFCVDQAIIGTKSLIAAGVLFLYSLYYMKFRRFFYAYIPENPGTQFRGKMIPAHPNGWFVVSTTEELKPMYVKAVNQSGHNIVLFRGEDGIAYALDAFCPHSGANLGVGGAVKHMSCVQCPFHGWLFDGKTGNLVAGNTLTPRKVEFYTYNEKVGTCKLDPQEILTKTGEGLVNLRKYLLKEQNGYIYAWLHADPKAKPNYEPLDFSDVEKRLVYKGVSLNKIFSHCQDVPENGGDIRHFIYVHSYLLPFTTLLGAKWDAKWCRGDDPELKQKMKHKIPWVDDHKQKLLDKYLTKENSSSIGIMSLDMCSVIGGLAPKFFFNATVFQVGPGLVYLFLISPYYEVLFFQHTTSKGKFEHDVFHELYASWYLPHWITALILRLEAMQVTNDTYVWNKKMFATDPMYATDGEADMTILTWRRWFGQFYEGCAKREQDRDKLTW</sequence>
<evidence type="ECO:0000256" key="16">
    <source>
        <dbReference type="ARBA" id="ARBA00049548"/>
    </source>
</evidence>
<evidence type="ECO:0000256" key="18">
    <source>
        <dbReference type="SAM" id="SignalP"/>
    </source>
</evidence>
<comment type="catalytic activity">
    <reaction evidence="16">
        <text>cholesterol + NADPH + O2 + H(+) = 7-dehydrocholesterol + NADP(+) + 2 H2O</text>
        <dbReference type="Rhea" id="RHEA:45024"/>
        <dbReference type="ChEBI" id="CHEBI:15377"/>
        <dbReference type="ChEBI" id="CHEBI:15378"/>
        <dbReference type="ChEBI" id="CHEBI:15379"/>
        <dbReference type="ChEBI" id="CHEBI:16113"/>
        <dbReference type="ChEBI" id="CHEBI:17759"/>
        <dbReference type="ChEBI" id="CHEBI:57783"/>
        <dbReference type="ChEBI" id="CHEBI:58349"/>
        <dbReference type="EC" id="1.14.19.21"/>
    </reaction>
    <physiologicalReaction direction="left-to-right" evidence="16">
        <dbReference type="Rhea" id="RHEA:45025"/>
    </physiologicalReaction>
</comment>
<evidence type="ECO:0000256" key="3">
    <source>
        <dbReference type="ARBA" id="ARBA00004972"/>
    </source>
</evidence>
<dbReference type="Pfam" id="PF00355">
    <property type="entry name" value="Rieske"/>
    <property type="match status" value="1"/>
</dbReference>
<feature type="transmembrane region" description="Helical" evidence="17">
    <location>
        <begin position="26"/>
        <end position="46"/>
    </location>
</feature>
<comment type="subcellular location">
    <subcellularLocation>
        <location evidence="2">Membrane</location>
    </subcellularLocation>
</comment>
<dbReference type="InterPro" id="IPR017941">
    <property type="entry name" value="Rieske_2Fe-2S"/>
</dbReference>
<comment type="pathway">
    <text evidence="12">Steroid hormone biosynthesis; dafachronic acid biosynthesis.</text>
</comment>
<evidence type="ECO:0000259" key="19">
    <source>
        <dbReference type="PROSITE" id="PS51296"/>
    </source>
</evidence>
<dbReference type="UniPathway" id="UPA01020"/>
<dbReference type="Gene3D" id="3.90.380.10">
    <property type="entry name" value="Naphthalene 1,2-dioxygenase Alpha Subunit, Chain A, domain 1"/>
    <property type="match status" value="1"/>
</dbReference>
<dbReference type="GO" id="GO:0016491">
    <property type="term" value="F:oxidoreductase activity"/>
    <property type="evidence" value="ECO:0007669"/>
    <property type="project" value="UniProtKB-KW"/>
</dbReference>
<keyword evidence="9" id="KW-0408">Iron</keyword>
<keyword evidence="5" id="KW-0001">2Fe-2S</keyword>
<comment type="caution">
    <text evidence="20">The sequence shown here is derived from an EMBL/GenBank/DDBJ whole genome shotgun (WGS) entry which is preliminary data.</text>
</comment>
<dbReference type="GO" id="GO:0046872">
    <property type="term" value="F:metal ion binding"/>
    <property type="evidence" value="ECO:0007669"/>
    <property type="project" value="UniProtKB-KW"/>
</dbReference>
<evidence type="ECO:0000256" key="1">
    <source>
        <dbReference type="ARBA" id="ARBA00001962"/>
    </source>
</evidence>
<evidence type="ECO:0000256" key="7">
    <source>
        <dbReference type="ARBA" id="ARBA00022989"/>
    </source>
</evidence>
<evidence type="ECO:0000313" key="21">
    <source>
        <dbReference type="Proteomes" id="UP000187209"/>
    </source>
</evidence>
<feature type="chain" id="PRO_5010334520" description="cholesterol 7-desaturase" evidence="18">
    <location>
        <begin position="17"/>
        <end position="460"/>
    </location>
</feature>
<keyword evidence="11 17" id="KW-0472">Membrane</keyword>
<dbReference type="Gene3D" id="2.102.10.10">
    <property type="entry name" value="Rieske [2Fe-2S] iron-sulphur domain"/>
    <property type="match status" value="1"/>
</dbReference>
<dbReference type="AlphaFoldDB" id="A0A1R2CUF5"/>
<evidence type="ECO:0000256" key="4">
    <source>
        <dbReference type="ARBA" id="ARBA00022692"/>
    </source>
</evidence>
<dbReference type="Proteomes" id="UP000187209">
    <property type="component" value="Unassembled WGS sequence"/>
</dbReference>
<keyword evidence="8" id="KW-0560">Oxidoreductase</keyword>
<dbReference type="PANTHER" id="PTHR21266">
    <property type="entry name" value="IRON-SULFUR DOMAIN CONTAINING PROTEIN"/>
    <property type="match status" value="1"/>
</dbReference>
<dbReference type="GO" id="GO:0016020">
    <property type="term" value="C:membrane"/>
    <property type="evidence" value="ECO:0007669"/>
    <property type="project" value="UniProtKB-SubCell"/>
</dbReference>
<name>A0A1R2CUF5_9CILI</name>
<comment type="pathway">
    <text evidence="3">Hormone biosynthesis.</text>
</comment>
<proteinExistence type="inferred from homology"/>
<keyword evidence="6" id="KW-0479">Metal-binding</keyword>
<keyword evidence="4 17" id="KW-0812">Transmembrane</keyword>
<dbReference type="InterPro" id="IPR050584">
    <property type="entry name" value="Cholesterol_7-desaturase"/>
</dbReference>
<dbReference type="GO" id="GO:0005737">
    <property type="term" value="C:cytoplasm"/>
    <property type="evidence" value="ECO:0007669"/>
    <property type="project" value="TreeGrafter"/>
</dbReference>
<dbReference type="SUPFAM" id="SSF50022">
    <property type="entry name" value="ISP domain"/>
    <property type="match status" value="1"/>
</dbReference>
<dbReference type="PROSITE" id="PS51296">
    <property type="entry name" value="RIESKE"/>
    <property type="match status" value="1"/>
</dbReference>
<dbReference type="PANTHER" id="PTHR21266:SF32">
    <property type="entry name" value="CHOLESTEROL 7-DESATURASE NVD"/>
    <property type="match status" value="1"/>
</dbReference>
<keyword evidence="21" id="KW-1185">Reference proteome</keyword>
<comment type="cofactor">
    <cofactor evidence="1">
        <name>Fe cation</name>
        <dbReference type="ChEBI" id="CHEBI:24875"/>
    </cofactor>
</comment>
<protein>
    <recommendedName>
        <fullName evidence="14">cholesterol 7-desaturase</fullName>
        <ecNumber evidence="14">1.14.19.21</ecNumber>
    </recommendedName>
</protein>
<evidence type="ECO:0000256" key="17">
    <source>
        <dbReference type="SAM" id="Phobius"/>
    </source>
</evidence>
<organism evidence="20 21">
    <name type="scientific">Stentor coeruleus</name>
    <dbReference type="NCBI Taxonomy" id="5963"/>
    <lineage>
        <taxon>Eukaryota</taxon>
        <taxon>Sar</taxon>
        <taxon>Alveolata</taxon>
        <taxon>Ciliophora</taxon>
        <taxon>Postciliodesmatophora</taxon>
        <taxon>Heterotrichea</taxon>
        <taxon>Heterotrichida</taxon>
        <taxon>Stentoridae</taxon>
        <taxon>Stentor</taxon>
    </lineage>
</organism>
<dbReference type="EMBL" id="MPUH01000057">
    <property type="protein sequence ID" value="OMJ92659.1"/>
    <property type="molecule type" value="Genomic_DNA"/>
</dbReference>
<evidence type="ECO:0000256" key="12">
    <source>
        <dbReference type="ARBA" id="ARBA00025712"/>
    </source>
</evidence>
<evidence type="ECO:0000313" key="20">
    <source>
        <dbReference type="EMBL" id="OMJ92659.1"/>
    </source>
</evidence>
<dbReference type="OrthoDB" id="283855at2759"/>
<evidence type="ECO:0000256" key="5">
    <source>
        <dbReference type="ARBA" id="ARBA00022714"/>
    </source>
</evidence>
<evidence type="ECO:0000256" key="8">
    <source>
        <dbReference type="ARBA" id="ARBA00023002"/>
    </source>
</evidence>
<evidence type="ECO:0000256" key="10">
    <source>
        <dbReference type="ARBA" id="ARBA00023014"/>
    </source>
</evidence>
<reference evidence="20 21" key="1">
    <citation type="submission" date="2016-11" db="EMBL/GenBank/DDBJ databases">
        <title>The macronuclear genome of Stentor coeruleus: a giant cell with tiny introns.</title>
        <authorList>
            <person name="Slabodnick M."/>
            <person name="Ruby J.G."/>
            <person name="Reiff S.B."/>
            <person name="Swart E.C."/>
            <person name="Gosai S."/>
            <person name="Prabakaran S."/>
            <person name="Witkowska E."/>
            <person name="Larue G.E."/>
            <person name="Fisher S."/>
            <person name="Freeman R.M."/>
            <person name="Gunawardena J."/>
            <person name="Chu W."/>
            <person name="Stover N.A."/>
            <person name="Gregory B.D."/>
            <person name="Nowacki M."/>
            <person name="Derisi J."/>
            <person name="Roy S.W."/>
            <person name="Marshall W.F."/>
            <person name="Sood P."/>
        </authorList>
    </citation>
    <scope>NUCLEOTIDE SEQUENCE [LARGE SCALE GENOMIC DNA]</scope>
    <source>
        <strain evidence="20">WM001</strain>
    </source>
</reference>
<keyword evidence="18" id="KW-0732">Signal</keyword>
<evidence type="ECO:0000256" key="13">
    <source>
        <dbReference type="ARBA" id="ARBA00025729"/>
    </source>
</evidence>
<keyword evidence="10" id="KW-0411">Iron-sulfur</keyword>
<dbReference type="GO" id="GO:0051537">
    <property type="term" value="F:2 iron, 2 sulfur cluster binding"/>
    <property type="evidence" value="ECO:0007669"/>
    <property type="project" value="UniProtKB-KW"/>
</dbReference>
<accession>A0A1R2CUF5</accession>
<gene>
    <name evidence="20" type="ORF">SteCoe_4533</name>
</gene>
<evidence type="ECO:0000256" key="11">
    <source>
        <dbReference type="ARBA" id="ARBA00023136"/>
    </source>
</evidence>
<keyword evidence="7 17" id="KW-1133">Transmembrane helix</keyword>
<dbReference type="EC" id="1.14.19.21" evidence="14"/>
<feature type="domain" description="Rieske" evidence="19">
    <location>
        <begin position="78"/>
        <end position="179"/>
    </location>
</feature>
<comment type="similarity">
    <text evidence="13">Belongs to the cholesterol 7-desaturase family.</text>
</comment>
<evidence type="ECO:0000256" key="6">
    <source>
        <dbReference type="ARBA" id="ARBA00022723"/>
    </source>
</evidence>
<evidence type="ECO:0000256" key="9">
    <source>
        <dbReference type="ARBA" id="ARBA00023004"/>
    </source>
</evidence>
<dbReference type="Pfam" id="PF19298">
    <property type="entry name" value="KshA_C"/>
    <property type="match status" value="1"/>
</dbReference>
<evidence type="ECO:0000256" key="14">
    <source>
        <dbReference type="ARBA" id="ARBA00026095"/>
    </source>
</evidence>
<comment type="catalytic activity">
    <reaction evidence="15">
        <text>cholesterol + NADH + O2 + H(+) = 7-dehydrocholesterol + NAD(+) + 2 H2O</text>
        <dbReference type="Rhea" id="RHEA:51644"/>
        <dbReference type="ChEBI" id="CHEBI:15377"/>
        <dbReference type="ChEBI" id="CHEBI:15378"/>
        <dbReference type="ChEBI" id="CHEBI:15379"/>
        <dbReference type="ChEBI" id="CHEBI:16113"/>
        <dbReference type="ChEBI" id="CHEBI:17759"/>
        <dbReference type="ChEBI" id="CHEBI:57540"/>
        <dbReference type="ChEBI" id="CHEBI:57945"/>
        <dbReference type="EC" id="1.14.19.21"/>
    </reaction>
    <physiologicalReaction direction="left-to-right" evidence="15">
        <dbReference type="Rhea" id="RHEA:51645"/>
    </physiologicalReaction>
</comment>
<evidence type="ECO:0000256" key="2">
    <source>
        <dbReference type="ARBA" id="ARBA00004370"/>
    </source>
</evidence>
<evidence type="ECO:0000256" key="15">
    <source>
        <dbReference type="ARBA" id="ARBA00047853"/>
    </source>
</evidence>
<dbReference type="InterPro" id="IPR036922">
    <property type="entry name" value="Rieske_2Fe-2S_sf"/>
</dbReference>
<dbReference type="InterPro" id="IPR045605">
    <property type="entry name" value="KshA-like_C"/>
</dbReference>